<evidence type="ECO:0000259" key="1">
    <source>
        <dbReference type="PROSITE" id="PS51340"/>
    </source>
</evidence>
<dbReference type="Pfam" id="PF03473">
    <property type="entry name" value="MOSC"/>
    <property type="match status" value="1"/>
</dbReference>
<gene>
    <name evidence="2" type="ORF">QTP81_00470</name>
</gene>
<dbReference type="InterPro" id="IPR052353">
    <property type="entry name" value="Benzoxazolinone_Detox_Enz"/>
</dbReference>
<dbReference type="PROSITE" id="PS51340">
    <property type="entry name" value="MOSC"/>
    <property type="match status" value="1"/>
</dbReference>
<dbReference type="PANTHER" id="PTHR30212">
    <property type="entry name" value="PROTEIN YIIM"/>
    <property type="match status" value="1"/>
</dbReference>
<accession>A0ABT7SSA6</accession>
<comment type="caution">
    <text evidence="2">The sequence shown here is derived from an EMBL/GenBank/DDBJ whole genome shotgun (WGS) entry which is preliminary data.</text>
</comment>
<dbReference type="PANTHER" id="PTHR30212:SF2">
    <property type="entry name" value="PROTEIN YIIM"/>
    <property type="match status" value="1"/>
</dbReference>
<dbReference type="Proteomes" id="UP001234343">
    <property type="component" value="Unassembled WGS sequence"/>
</dbReference>
<evidence type="ECO:0000313" key="3">
    <source>
        <dbReference type="Proteomes" id="UP001234343"/>
    </source>
</evidence>
<dbReference type="EMBL" id="JAUCBP010000001">
    <property type="protein sequence ID" value="MDM7859075.1"/>
    <property type="molecule type" value="Genomic_DNA"/>
</dbReference>
<sequence>MLINQLFAAKPIPFGPKGAPSSIAKHPVESLTVYYDGTDEDEQGNKKLHGGVEKVLHQYSLASYTLFQQHFPDEATKFVPGSIGENISVVGMDDTNVRIGDVYRMGNVVLQVGSPRVPCNKISHRFGIDGLDRFVNQHAISGWYYRVLQTGEIKVGDKVELEATDSSSMTIAEFMKCVNDRNASSEQLTRAANLLDLDPEWRERLSMRARHAKKTA</sequence>
<name>A0ABT7SSA6_9ALTE</name>
<dbReference type="Gene3D" id="2.40.33.20">
    <property type="entry name" value="PK beta-barrel domain-like"/>
    <property type="match status" value="1"/>
</dbReference>
<proteinExistence type="predicted"/>
<dbReference type="InterPro" id="IPR005302">
    <property type="entry name" value="MoCF_Sase_C"/>
</dbReference>
<keyword evidence="3" id="KW-1185">Reference proteome</keyword>
<reference evidence="2 3" key="1">
    <citation type="submission" date="2023-06" db="EMBL/GenBank/DDBJ databases">
        <title>Alteromonas sp. ASW11-36 isolated from intertidal sand.</title>
        <authorList>
            <person name="Li Y."/>
        </authorList>
    </citation>
    <scope>NUCLEOTIDE SEQUENCE [LARGE SCALE GENOMIC DNA]</scope>
    <source>
        <strain evidence="2 3">ASW11-36</strain>
    </source>
</reference>
<organism evidence="2 3">
    <name type="scientific">Alteromonas arenosi</name>
    <dbReference type="NCBI Taxonomy" id="3055817"/>
    <lineage>
        <taxon>Bacteria</taxon>
        <taxon>Pseudomonadati</taxon>
        <taxon>Pseudomonadota</taxon>
        <taxon>Gammaproteobacteria</taxon>
        <taxon>Alteromonadales</taxon>
        <taxon>Alteromonadaceae</taxon>
        <taxon>Alteromonas/Salinimonas group</taxon>
        <taxon>Alteromonas</taxon>
    </lineage>
</organism>
<dbReference type="SUPFAM" id="SSF50800">
    <property type="entry name" value="PK beta-barrel domain-like"/>
    <property type="match status" value="1"/>
</dbReference>
<feature type="domain" description="MOSC" evidence="1">
    <location>
        <begin position="21"/>
        <end position="162"/>
    </location>
</feature>
<protein>
    <submittedName>
        <fullName evidence="2">MOSC domain-containing protein</fullName>
    </submittedName>
</protein>
<dbReference type="RefSeq" id="WP_289362976.1">
    <property type="nucleotide sequence ID" value="NZ_JAUCBP010000001.1"/>
</dbReference>
<evidence type="ECO:0000313" key="2">
    <source>
        <dbReference type="EMBL" id="MDM7859075.1"/>
    </source>
</evidence>
<dbReference type="InterPro" id="IPR011037">
    <property type="entry name" value="Pyrv_Knase-like_insert_dom_sf"/>
</dbReference>